<evidence type="ECO:0000256" key="3">
    <source>
        <dbReference type="SAM" id="SignalP"/>
    </source>
</evidence>
<feature type="signal peptide" evidence="3">
    <location>
        <begin position="1"/>
        <end position="22"/>
    </location>
</feature>
<proteinExistence type="predicted"/>
<dbReference type="OrthoDB" id="69064at2759"/>
<sequence length="451" mass="50501">MSVYKMKLTWLVLLSMILAVRSQEEIVAVPEGLVATQRPEDTLKIAALNERLTNAENDVKECKTSLEAMTAEKQQLTDKVKHAEDVGDAAQKAAKEEAKASVKAEQQLAEYKRTHIEALAVEIKARELAQREVLTERENRGKLAKELQEHKEAVDLLKNEMAKEMTKTLDIRDEAKKVKSELAETLASLEQLLIDHKELKAVHDQALDHLAHPMLADYLKARGNELGVMRPELRAALEKARAVIRVPEDVAKAVAQGKDVLLQSHESLRSNVIPFVGDKHASTVTLIVISLLMAPPVYAVVLFVRGLQRRLQAQHFVLVLNFLAMCFFLAMGISSILFHVDVLQSVQQGNPATYTLLQLMILAFFLVHLGWSVVYGLVVTPTNVQIGQWIHILVSLAIITHYYENIWSKAMLDQDHQVHVGTFFLYALVYMLGLVPAMLAAAYTKVESKRS</sequence>
<dbReference type="EMBL" id="JNBS01000349">
    <property type="protein sequence ID" value="OQS06386.1"/>
    <property type="molecule type" value="Genomic_DNA"/>
</dbReference>
<feature type="chain" id="PRO_5010730726" description="Transmembrane protein" evidence="3">
    <location>
        <begin position="23"/>
        <end position="451"/>
    </location>
</feature>
<feature type="transmembrane region" description="Helical" evidence="2">
    <location>
        <begin position="423"/>
        <end position="443"/>
    </location>
</feature>
<protein>
    <recommendedName>
        <fullName evidence="6">Transmembrane protein</fullName>
    </recommendedName>
</protein>
<feature type="transmembrane region" description="Helical" evidence="2">
    <location>
        <begin position="316"/>
        <end position="339"/>
    </location>
</feature>
<organism evidence="4 5">
    <name type="scientific">Thraustotheca clavata</name>
    <dbReference type="NCBI Taxonomy" id="74557"/>
    <lineage>
        <taxon>Eukaryota</taxon>
        <taxon>Sar</taxon>
        <taxon>Stramenopiles</taxon>
        <taxon>Oomycota</taxon>
        <taxon>Saprolegniomycetes</taxon>
        <taxon>Saprolegniales</taxon>
        <taxon>Achlyaceae</taxon>
        <taxon>Thraustotheca</taxon>
    </lineage>
</organism>
<evidence type="ECO:0000313" key="5">
    <source>
        <dbReference type="Proteomes" id="UP000243217"/>
    </source>
</evidence>
<feature type="transmembrane region" description="Helical" evidence="2">
    <location>
        <begin position="284"/>
        <end position="304"/>
    </location>
</feature>
<evidence type="ECO:0008006" key="6">
    <source>
        <dbReference type="Google" id="ProtNLM"/>
    </source>
</evidence>
<accession>A0A1W0A7X9</accession>
<keyword evidence="2" id="KW-0472">Membrane</keyword>
<name>A0A1W0A7X9_9STRA</name>
<feature type="transmembrane region" description="Helical" evidence="2">
    <location>
        <begin position="359"/>
        <end position="379"/>
    </location>
</feature>
<feature type="transmembrane region" description="Helical" evidence="2">
    <location>
        <begin position="386"/>
        <end position="403"/>
    </location>
</feature>
<keyword evidence="3" id="KW-0732">Signal</keyword>
<reference evidence="4 5" key="1">
    <citation type="journal article" date="2014" name="Genome Biol. Evol.">
        <title>The secreted proteins of Achlya hypogyna and Thraustotheca clavata identify the ancestral oomycete secretome and reveal gene acquisitions by horizontal gene transfer.</title>
        <authorList>
            <person name="Misner I."/>
            <person name="Blouin N."/>
            <person name="Leonard G."/>
            <person name="Richards T.A."/>
            <person name="Lane C.E."/>
        </authorList>
    </citation>
    <scope>NUCLEOTIDE SEQUENCE [LARGE SCALE GENOMIC DNA]</scope>
    <source>
        <strain evidence="4 5">ATCC 34112</strain>
    </source>
</reference>
<dbReference type="Proteomes" id="UP000243217">
    <property type="component" value="Unassembled WGS sequence"/>
</dbReference>
<keyword evidence="1" id="KW-0175">Coiled coil</keyword>
<keyword evidence="5" id="KW-1185">Reference proteome</keyword>
<comment type="caution">
    <text evidence="4">The sequence shown here is derived from an EMBL/GenBank/DDBJ whole genome shotgun (WGS) entry which is preliminary data.</text>
</comment>
<gene>
    <name evidence="4" type="ORF">THRCLA_20386</name>
</gene>
<dbReference type="AlphaFoldDB" id="A0A1W0A7X9"/>
<keyword evidence="2" id="KW-0812">Transmembrane</keyword>
<feature type="coiled-coil region" evidence="1">
    <location>
        <begin position="45"/>
        <end position="114"/>
    </location>
</feature>
<evidence type="ECO:0000313" key="4">
    <source>
        <dbReference type="EMBL" id="OQS06386.1"/>
    </source>
</evidence>
<keyword evidence="2" id="KW-1133">Transmembrane helix</keyword>
<feature type="coiled-coil region" evidence="1">
    <location>
        <begin position="140"/>
        <end position="199"/>
    </location>
</feature>
<evidence type="ECO:0000256" key="2">
    <source>
        <dbReference type="SAM" id="Phobius"/>
    </source>
</evidence>
<dbReference type="STRING" id="74557.A0A1W0A7X9"/>
<evidence type="ECO:0000256" key="1">
    <source>
        <dbReference type="SAM" id="Coils"/>
    </source>
</evidence>